<dbReference type="PATRIC" id="fig|993692.3.peg.86"/>
<keyword evidence="1" id="KW-1133">Transmembrane helix</keyword>
<evidence type="ECO:0000259" key="2">
    <source>
        <dbReference type="Pfam" id="PF04892"/>
    </source>
</evidence>
<accession>A0A0R2LG12</accession>
<sequence>MRWIPLLVVLVISIVSGLSIIMTTENFENRRFYLLSLVYLTFLGTILFTPISFDGTAVYVMPAGIGSVNLHQLEIFEIGFAENIILTVPLGFLIKRFFAQISLISTMLLGLVIGGGIETMQYFLSHIFLINRTSDINDVIANASGIVIGAILLIVYEYIINRSSKTANVSNK</sequence>
<organism evidence="3 4">
    <name type="scientific">Companilactobacillus kimchiensis</name>
    <dbReference type="NCBI Taxonomy" id="993692"/>
    <lineage>
        <taxon>Bacteria</taxon>
        <taxon>Bacillati</taxon>
        <taxon>Bacillota</taxon>
        <taxon>Bacilli</taxon>
        <taxon>Lactobacillales</taxon>
        <taxon>Lactobacillaceae</taxon>
        <taxon>Companilactobacillus</taxon>
    </lineage>
</organism>
<dbReference type="Proteomes" id="UP000051006">
    <property type="component" value="Unassembled WGS sequence"/>
</dbReference>
<dbReference type="InterPro" id="IPR006976">
    <property type="entry name" value="VanZ-like"/>
</dbReference>
<evidence type="ECO:0000313" key="3">
    <source>
        <dbReference type="EMBL" id="KRO00766.1"/>
    </source>
</evidence>
<feature type="transmembrane region" description="Helical" evidence="1">
    <location>
        <begin position="101"/>
        <end position="124"/>
    </location>
</feature>
<dbReference type="RefSeq" id="WP_057879506.1">
    <property type="nucleotide sequence ID" value="NZ_JQCF01000001.1"/>
</dbReference>
<keyword evidence="4" id="KW-1185">Reference proteome</keyword>
<feature type="transmembrane region" description="Helical" evidence="1">
    <location>
        <begin position="73"/>
        <end position="94"/>
    </location>
</feature>
<dbReference type="STRING" id="993692.IV57_GL000086"/>
<evidence type="ECO:0000313" key="4">
    <source>
        <dbReference type="Proteomes" id="UP000051006"/>
    </source>
</evidence>
<dbReference type="PANTHER" id="PTHR36834">
    <property type="entry name" value="MEMBRANE PROTEIN-RELATED"/>
    <property type="match status" value="1"/>
</dbReference>
<protein>
    <submittedName>
        <fullName evidence="3">Glycopeptide antibiotics resistance protein</fullName>
    </submittedName>
</protein>
<dbReference type="EMBL" id="JQCF01000001">
    <property type="protein sequence ID" value="KRO00766.1"/>
    <property type="molecule type" value="Genomic_DNA"/>
</dbReference>
<gene>
    <name evidence="3" type="ORF">IV57_GL000086</name>
</gene>
<evidence type="ECO:0000256" key="1">
    <source>
        <dbReference type="SAM" id="Phobius"/>
    </source>
</evidence>
<dbReference type="AlphaFoldDB" id="A0A0R2LG12"/>
<dbReference type="OrthoDB" id="2319376at2"/>
<proteinExistence type="predicted"/>
<feature type="transmembrane region" description="Helical" evidence="1">
    <location>
        <begin position="32"/>
        <end position="53"/>
    </location>
</feature>
<reference evidence="3 4" key="1">
    <citation type="journal article" date="2015" name="Genome Announc.">
        <title>Expanding the biotechnology potential of lactobacilli through comparative genomics of 213 strains and associated genera.</title>
        <authorList>
            <person name="Sun Z."/>
            <person name="Harris H.M."/>
            <person name="McCann A."/>
            <person name="Guo C."/>
            <person name="Argimon S."/>
            <person name="Zhang W."/>
            <person name="Yang X."/>
            <person name="Jeffery I.B."/>
            <person name="Cooney J.C."/>
            <person name="Kagawa T.F."/>
            <person name="Liu W."/>
            <person name="Song Y."/>
            <person name="Salvetti E."/>
            <person name="Wrobel A."/>
            <person name="Rasinkangas P."/>
            <person name="Parkhill J."/>
            <person name="Rea M.C."/>
            <person name="O'Sullivan O."/>
            <person name="Ritari J."/>
            <person name="Douillard F.P."/>
            <person name="Paul Ross R."/>
            <person name="Yang R."/>
            <person name="Briner A.E."/>
            <person name="Felis G.E."/>
            <person name="de Vos W.M."/>
            <person name="Barrangou R."/>
            <person name="Klaenhammer T.R."/>
            <person name="Caufield P.W."/>
            <person name="Cui Y."/>
            <person name="Zhang H."/>
            <person name="O'Toole P.W."/>
        </authorList>
    </citation>
    <scope>NUCLEOTIDE SEQUENCE [LARGE SCALE GENOMIC DNA]</scope>
    <source>
        <strain evidence="3 4">DSM 24716</strain>
    </source>
</reference>
<dbReference type="InterPro" id="IPR053150">
    <property type="entry name" value="Teicoplanin_resist-assoc"/>
</dbReference>
<feature type="domain" description="VanZ-like" evidence="2">
    <location>
        <begin position="37"/>
        <end position="155"/>
    </location>
</feature>
<feature type="transmembrane region" description="Helical" evidence="1">
    <location>
        <begin position="6"/>
        <end position="25"/>
    </location>
</feature>
<dbReference type="PANTHER" id="PTHR36834:SF1">
    <property type="entry name" value="INTEGRAL MEMBRANE PROTEIN"/>
    <property type="match status" value="1"/>
</dbReference>
<feature type="transmembrane region" description="Helical" evidence="1">
    <location>
        <begin position="139"/>
        <end position="159"/>
    </location>
</feature>
<keyword evidence="1" id="KW-0812">Transmembrane</keyword>
<name>A0A0R2LG12_9LACO</name>
<dbReference type="Pfam" id="PF04892">
    <property type="entry name" value="VanZ"/>
    <property type="match status" value="1"/>
</dbReference>
<comment type="caution">
    <text evidence="3">The sequence shown here is derived from an EMBL/GenBank/DDBJ whole genome shotgun (WGS) entry which is preliminary data.</text>
</comment>
<keyword evidence="1" id="KW-0472">Membrane</keyword>